<organism evidence="6 7">
    <name type="scientific">Diplocloster agilis</name>
    <dbReference type="NCBI Taxonomy" id="2850323"/>
    <lineage>
        <taxon>Bacteria</taxon>
        <taxon>Bacillati</taxon>
        <taxon>Bacillota</taxon>
        <taxon>Clostridia</taxon>
        <taxon>Lachnospirales</taxon>
        <taxon>Lachnospiraceae</taxon>
        <taxon>Diplocloster</taxon>
    </lineage>
</organism>
<dbReference type="SUPFAM" id="SSF50022">
    <property type="entry name" value="ISP domain"/>
    <property type="match status" value="1"/>
</dbReference>
<dbReference type="AlphaFoldDB" id="A0A949JZ61"/>
<evidence type="ECO:0000256" key="2">
    <source>
        <dbReference type="ARBA" id="ARBA00022723"/>
    </source>
</evidence>
<sequence length="487" mass="54058">MDSLWIKNSGKYKKDFPVLDQDLDTEAVVIGAGMAGILTAYHLMKQGVKVAVLEGNTVGSGITSHTTAKITACHGLIYDRLLRQIGKKSAGSYAIANQKAVFAYRDLIETEQIDCGFEILPCYLYATGDTTALEAEYKAAASFGLPVSMVTGTELPFPVTGAVRYEDQAQFHPLKFLWQLAAHLNIYEHTMAVKVKKNTVYTQAGYQVHARHIIITTHYPFINMPGLYFTRMHQERSYTLALSGVPALSGMYVNASKDGCTFRSYGDYLIIGGGNHRTGENIQGGFYDRLRAKARQLYPNAREEYHWSAQDCVTLDGLPYIGRYSLFTPNLYLATGFQEWGMTTSMVAAKLLTDILTGQPNACQDVFLPKRFDELSEFGNYANEIGHAVRSLIGRKARKNAVKIEDLKNGQGGVVEKDGELLGAYRDENGNVSLVHLRCPHLGCTLSWNPDEKSWDCPCHGTRLDYKGNIISNPAIEDSHHTEKHNS</sequence>
<dbReference type="Gene3D" id="3.50.50.60">
    <property type="entry name" value="FAD/NAD(P)-binding domain"/>
    <property type="match status" value="1"/>
</dbReference>
<dbReference type="InterPro" id="IPR036922">
    <property type="entry name" value="Rieske_2Fe-2S_sf"/>
</dbReference>
<dbReference type="Proteomes" id="UP000712157">
    <property type="component" value="Unassembled WGS sequence"/>
</dbReference>
<dbReference type="EMBL" id="JAHQCW010000005">
    <property type="protein sequence ID" value="MBU9735880.1"/>
    <property type="molecule type" value="Genomic_DNA"/>
</dbReference>
<protein>
    <submittedName>
        <fullName evidence="6">FAD-dependent oxidoreductase</fullName>
    </submittedName>
</protein>
<evidence type="ECO:0000256" key="4">
    <source>
        <dbReference type="ARBA" id="ARBA00023014"/>
    </source>
</evidence>
<dbReference type="InterPro" id="IPR017941">
    <property type="entry name" value="Rieske_2Fe-2S"/>
</dbReference>
<dbReference type="GO" id="GO:0046872">
    <property type="term" value="F:metal ion binding"/>
    <property type="evidence" value="ECO:0007669"/>
    <property type="project" value="UniProtKB-KW"/>
</dbReference>
<comment type="caution">
    <text evidence="6">The sequence shown here is derived from an EMBL/GenBank/DDBJ whole genome shotgun (WGS) entry which is preliminary data.</text>
</comment>
<keyword evidence="1" id="KW-0001">2Fe-2S</keyword>
<dbReference type="PANTHER" id="PTHR13847">
    <property type="entry name" value="SARCOSINE DEHYDROGENASE-RELATED"/>
    <property type="match status" value="1"/>
</dbReference>
<dbReference type="PROSITE" id="PS51296">
    <property type="entry name" value="RIESKE"/>
    <property type="match status" value="1"/>
</dbReference>
<proteinExistence type="predicted"/>
<evidence type="ECO:0000313" key="6">
    <source>
        <dbReference type="EMBL" id="MBU9735880.1"/>
    </source>
</evidence>
<dbReference type="InterPro" id="IPR006076">
    <property type="entry name" value="FAD-dep_OxRdtase"/>
</dbReference>
<gene>
    <name evidence="6" type="ORF">KTH89_04980</name>
</gene>
<evidence type="ECO:0000256" key="3">
    <source>
        <dbReference type="ARBA" id="ARBA00023004"/>
    </source>
</evidence>
<keyword evidence="3" id="KW-0408">Iron</keyword>
<keyword evidence="2" id="KW-0479">Metal-binding</keyword>
<keyword evidence="7" id="KW-1185">Reference proteome</keyword>
<evidence type="ECO:0000259" key="5">
    <source>
        <dbReference type="PROSITE" id="PS51296"/>
    </source>
</evidence>
<keyword evidence="4" id="KW-0411">Iron-sulfur</keyword>
<dbReference type="GO" id="GO:0004497">
    <property type="term" value="F:monooxygenase activity"/>
    <property type="evidence" value="ECO:0007669"/>
    <property type="project" value="UniProtKB-ARBA"/>
</dbReference>
<dbReference type="Pfam" id="PF00355">
    <property type="entry name" value="Rieske"/>
    <property type="match status" value="1"/>
</dbReference>
<dbReference type="InterPro" id="IPR036188">
    <property type="entry name" value="FAD/NAD-bd_sf"/>
</dbReference>
<dbReference type="GO" id="GO:0016705">
    <property type="term" value="F:oxidoreductase activity, acting on paired donors, with incorporation or reduction of molecular oxygen"/>
    <property type="evidence" value="ECO:0007669"/>
    <property type="project" value="UniProtKB-ARBA"/>
</dbReference>
<reference evidence="6" key="1">
    <citation type="submission" date="2021-06" db="EMBL/GenBank/DDBJ databases">
        <title>Description of novel taxa of the family Lachnospiraceae.</title>
        <authorList>
            <person name="Chaplin A.V."/>
            <person name="Sokolova S.R."/>
            <person name="Pikina A.P."/>
            <person name="Korzhanova M."/>
            <person name="Belova V."/>
            <person name="Korostin D."/>
            <person name="Efimov B.A."/>
        </authorList>
    </citation>
    <scope>NUCLEOTIDE SEQUENCE</scope>
    <source>
        <strain evidence="6">ASD5720</strain>
    </source>
</reference>
<accession>A0A949JZ61</accession>
<dbReference type="PANTHER" id="PTHR13847:SF274">
    <property type="entry name" value="RIESKE 2FE-2S IRON-SULFUR PROTEIN YHFW-RELATED"/>
    <property type="match status" value="1"/>
</dbReference>
<name>A0A949JZ61_9FIRM</name>
<evidence type="ECO:0000256" key="1">
    <source>
        <dbReference type="ARBA" id="ARBA00022714"/>
    </source>
</evidence>
<dbReference type="RefSeq" id="WP_238720906.1">
    <property type="nucleotide sequence ID" value="NZ_JAHQCW010000005.1"/>
</dbReference>
<dbReference type="SUPFAM" id="SSF51971">
    <property type="entry name" value="Nucleotide-binding domain"/>
    <property type="match status" value="1"/>
</dbReference>
<evidence type="ECO:0000313" key="7">
    <source>
        <dbReference type="Proteomes" id="UP000712157"/>
    </source>
</evidence>
<dbReference type="Gene3D" id="2.102.10.10">
    <property type="entry name" value="Rieske [2Fe-2S] iron-sulphur domain"/>
    <property type="match status" value="1"/>
</dbReference>
<dbReference type="GO" id="GO:0051537">
    <property type="term" value="F:2 iron, 2 sulfur cluster binding"/>
    <property type="evidence" value="ECO:0007669"/>
    <property type="project" value="UniProtKB-KW"/>
</dbReference>
<dbReference type="GO" id="GO:0005737">
    <property type="term" value="C:cytoplasm"/>
    <property type="evidence" value="ECO:0007669"/>
    <property type="project" value="TreeGrafter"/>
</dbReference>
<dbReference type="Pfam" id="PF01266">
    <property type="entry name" value="DAO"/>
    <property type="match status" value="1"/>
</dbReference>
<feature type="domain" description="Rieske" evidence="5">
    <location>
        <begin position="399"/>
        <end position="475"/>
    </location>
</feature>
<dbReference type="Gene3D" id="3.30.9.10">
    <property type="entry name" value="D-Amino Acid Oxidase, subunit A, domain 2"/>
    <property type="match status" value="1"/>
</dbReference>